<dbReference type="GO" id="GO:0005634">
    <property type="term" value="C:nucleus"/>
    <property type="evidence" value="ECO:0007669"/>
    <property type="project" value="TreeGrafter"/>
</dbReference>
<dbReference type="InterPro" id="IPR012942">
    <property type="entry name" value="SRR1-like"/>
</dbReference>
<reference evidence="4" key="1">
    <citation type="submission" date="2010-04" db="EMBL/GenBank/DDBJ databases">
        <authorList>
            <person name="Reid K.E."/>
            <person name="Liao N."/>
            <person name="Chan S."/>
            <person name="Docking R."/>
            <person name="Taylor G."/>
            <person name="Moore R."/>
            <person name="Mayo M."/>
            <person name="Munro S."/>
            <person name="King J."/>
            <person name="Yanchuk A."/>
            <person name="Holt R."/>
            <person name="Jones S."/>
            <person name="Marra M."/>
            <person name="Ritland C.E."/>
            <person name="Ritland K."/>
            <person name="Bohlmann J."/>
        </authorList>
    </citation>
    <scope>NUCLEOTIDE SEQUENCE</scope>
    <source>
        <tissue evidence="4">Bud</tissue>
    </source>
</reference>
<feature type="region of interest" description="Disordered" evidence="2">
    <location>
        <begin position="51"/>
        <end position="71"/>
    </location>
</feature>
<protein>
    <recommendedName>
        <fullName evidence="3">SRR1-like domain-containing protein</fullName>
    </recommendedName>
</protein>
<dbReference type="GO" id="GO:0005737">
    <property type="term" value="C:cytoplasm"/>
    <property type="evidence" value="ECO:0007669"/>
    <property type="project" value="TreeGrafter"/>
</dbReference>
<dbReference type="Pfam" id="PF07985">
    <property type="entry name" value="SRR1"/>
    <property type="match status" value="1"/>
</dbReference>
<evidence type="ECO:0000256" key="2">
    <source>
        <dbReference type="SAM" id="MobiDB-lite"/>
    </source>
</evidence>
<proteinExistence type="evidence at transcript level"/>
<accession>D5A9F1</accession>
<evidence type="ECO:0000259" key="3">
    <source>
        <dbReference type="Pfam" id="PF07985"/>
    </source>
</evidence>
<name>D5A9F1_PICSI</name>
<dbReference type="AlphaFoldDB" id="D5A9F1"/>
<evidence type="ECO:0000256" key="1">
    <source>
        <dbReference type="ARBA" id="ARBA00009856"/>
    </source>
</evidence>
<feature type="domain" description="SRR1-like" evidence="3">
    <location>
        <begin position="109"/>
        <end position="235"/>
    </location>
</feature>
<evidence type="ECO:0000313" key="4">
    <source>
        <dbReference type="EMBL" id="ADE76170.1"/>
    </source>
</evidence>
<dbReference type="PANTHER" id="PTHR28626:SF3">
    <property type="entry name" value="SRR1-LIKE PROTEIN"/>
    <property type="match status" value="1"/>
</dbReference>
<dbReference type="OMA" id="RTHIQLE"/>
<feature type="compositionally biased region" description="Polar residues" evidence="2">
    <location>
        <begin position="51"/>
        <end position="61"/>
    </location>
</feature>
<organism evidence="4">
    <name type="scientific">Picea sitchensis</name>
    <name type="common">Sitka spruce</name>
    <name type="synonym">Pinus sitchensis</name>
    <dbReference type="NCBI Taxonomy" id="3332"/>
    <lineage>
        <taxon>Eukaryota</taxon>
        <taxon>Viridiplantae</taxon>
        <taxon>Streptophyta</taxon>
        <taxon>Embryophyta</taxon>
        <taxon>Tracheophyta</taxon>
        <taxon>Spermatophyta</taxon>
        <taxon>Pinopsida</taxon>
        <taxon>Pinidae</taxon>
        <taxon>Conifers I</taxon>
        <taxon>Pinales</taxon>
        <taxon>Pinaceae</taxon>
        <taxon>Picea</taxon>
    </lineage>
</organism>
<dbReference type="EMBL" id="BT122821">
    <property type="protein sequence ID" value="ADE76170.1"/>
    <property type="molecule type" value="mRNA"/>
</dbReference>
<dbReference type="PANTHER" id="PTHR28626">
    <property type="entry name" value="SRR1-LIKE PROTEIN"/>
    <property type="match status" value="1"/>
</dbReference>
<sequence>MPAEWGEENADMAWTVVVGRHRKGKRKTNTNNNNTYSCTNPLGSCDQVHSPSMTGCSIQQGESEPMDDPEEEERLKKKMHNCLKKLEDSDFYNKFVEQLQSPQVLNNILRAASAESEQQIQMVVYGIGSITNSEKSRLQLCLALLLKRNFSWVGRIEVFDPILSASECGIMESLGCTILAVNEQGMRTAESPTLFFMPHCAALLYDNVLRANWSPVLLNRIILLGNSFGSYLEQLSEFHRSPWLPRGIL</sequence>
<comment type="similarity">
    <text evidence="1">Belongs to the SRR1 family.</text>
</comment>
<dbReference type="InterPro" id="IPR040044">
    <property type="entry name" value="SRR1L"/>
</dbReference>